<dbReference type="AlphaFoldDB" id="A0A7J6GP82"/>
<reference evidence="5 6" key="1">
    <citation type="journal article" date="2020" name="bioRxiv">
        <title>Sequence and annotation of 42 cannabis genomes reveals extensive copy number variation in cannabinoid synthesis and pathogen resistance genes.</title>
        <authorList>
            <person name="Mckernan K.J."/>
            <person name="Helbert Y."/>
            <person name="Kane L.T."/>
            <person name="Ebling H."/>
            <person name="Zhang L."/>
            <person name="Liu B."/>
            <person name="Eaton Z."/>
            <person name="Mclaughlin S."/>
            <person name="Kingan S."/>
            <person name="Baybayan P."/>
            <person name="Concepcion G."/>
            <person name="Jordan M."/>
            <person name="Riva A."/>
            <person name="Barbazuk W."/>
            <person name="Harkins T."/>
        </authorList>
    </citation>
    <scope>NUCLEOTIDE SEQUENCE [LARGE SCALE GENOMIC DNA]</scope>
    <source>
        <strain evidence="5 6">cv. Jamaican Lion 4</strain>
        <strain evidence="4">Father</strain>
        <strain evidence="3">Mother</strain>
        <tissue evidence="3">Leaf</tissue>
    </source>
</reference>
<name>A0A7J6GP82_CANSA</name>
<evidence type="ECO:0000313" key="4">
    <source>
        <dbReference type="EMBL" id="KAF4401157.1"/>
    </source>
</evidence>
<feature type="compositionally biased region" description="Gly residues" evidence="1">
    <location>
        <begin position="53"/>
        <end position="82"/>
    </location>
</feature>
<evidence type="ECO:0000313" key="3">
    <source>
        <dbReference type="EMBL" id="KAF4384736.1"/>
    </source>
</evidence>
<accession>A0A7J6GP82</accession>
<dbReference type="Pfam" id="PF07172">
    <property type="entry name" value="GRP"/>
    <property type="match status" value="1"/>
</dbReference>
<feature type="region of interest" description="Disordered" evidence="1">
    <location>
        <begin position="53"/>
        <end position="91"/>
    </location>
</feature>
<evidence type="ECO:0000313" key="6">
    <source>
        <dbReference type="Proteomes" id="UP000583929"/>
    </source>
</evidence>
<dbReference type="EMBL" id="JAATIQ010000013">
    <property type="protein sequence ID" value="KAF4401157.1"/>
    <property type="molecule type" value="Genomic_DNA"/>
</dbReference>
<keyword evidence="6" id="KW-1185">Reference proteome</keyword>
<dbReference type="Proteomes" id="UP000583929">
    <property type="component" value="Unassembled WGS sequence"/>
</dbReference>
<evidence type="ECO:0000256" key="1">
    <source>
        <dbReference type="SAM" id="MobiDB-lite"/>
    </source>
</evidence>
<dbReference type="PANTHER" id="PTHR37389:SF40">
    <property type="entry name" value="NODULIN-24"/>
    <property type="match status" value="1"/>
</dbReference>
<dbReference type="Proteomes" id="UP000525078">
    <property type="component" value="Unassembled WGS sequence"/>
</dbReference>
<sequence>MSSRYFLLLALLLAFVALLISSDVAATDLAQTSTQQNKVVDANVKGVEDGKYGGYPGQGSYNNGGGQGSYDNGGGPYSNGGGRGRRGRGGGGGRCYYGCCRSNYYGRGCARCCSYAGEAVEAKPNN</sequence>
<evidence type="ECO:0000256" key="2">
    <source>
        <dbReference type="SAM" id="SignalP"/>
    </source>
</evidence>
<protein>
    <recommendedName>
        <fullName evidence="7">Glycine-rich protein</fullName>
    </recommendedName>
</protein>
<keyword evidence="2" id="KW-0732">Signal</keyword>
<evidence type="ECO:0008006" key="7">
    <source>
        <dbReference type="Google" id="ProtNLM"/>
    </source>
</evidence>
<dbReference type="EMBL" id="JAATIP010000047">
    <property type="protein sequence ID" value="KAF4384736.1"/>
    <property type="molecule type" value="Genomic_DNA"/>
</dbReference>
<proteinExistence type="predicted"/>
<dbReference type="PANTHER" id="PTHR37389">
    <property type="entry name" value="NODULIN-24"/>
    <property type="match status" value="1"/>
</dbReference>
<comment type="caution">
    <text evidence="3">The sequence shown here is derived from an EMBL/GenBank/DDBJ whole genome shotgun (WGS) entry which is preliminary data.</text>
</comment>
<feature type="chain" id="PRO_5036400438" description="Glycine-rich protein" evidence="2">
    <location>
        <begin position="27"/>
        <end position="126"/>
    </location>
</feature>
<evidence type="ECO:0000313" key="5">
    <source>
        <dbReference type="Proteomes" id="UP000525078"/>
    </source>
</evidence>
<organism evidence="3 5">
    <name type="scientific">Cannabis sativa</name>
    <name type="common">Hemp</name>
    <name type="synonym">Marijuana</name>
    <dbReference type="NCBI Taxonomy" id="3483"/>
    <lineage>
        <taxon>Eukaryota</taxon>
        <taxon>Viridiplantae</taxon>
        <taxon>Streptophyta</taxon>
        <taxon>Embryophyta</taxon>
        <taxon>Tracheophyta</taxon>
        <taxon>Spermatophyta</taxon>
        <taxon>Magnoliopsida</taxon>
        <taxon>eudicotyledons</taxon>
        <taxon>Gunneridae</taxon>
        <taxon>Pentapetalae</taxon>
        <taxon>rosids</taxon>
        <taxon>fabids</taxon>
        <taxon>Rosales</taxon>
        <taxon>Cannabaceae</taxon>
        <taxon>Cannabis</taxon>
    </lineage>
</organism>
<dbReference type="InterPro" id="IPR010800">
    <property type="entry name" value="GRP"/>
</dbReference>
<gene>
    <name evidence="3" type="ORF">F8388_004043</name>
    <name evidence="4" type="ORF">G4B88_013998</name>
</gene>
<feature type="signal peptide" evidence="2">
    <location>
        <begin position="1"/>
        <end position="26"/>
    </location>
</feature>